<dbReference type="EMBL" id="OZ037950">
    <property type="protein sequence ID" value="CAL1712448.1"/>
    <property type="molecule type" value="Genomic_DNA"/>
</dbReference>
<gene>
    <name evidence="1" type="ORF">GFSPODELE1_LOCUS8827</name>
</gene>
<evidence type="ECO:0000313" key="1">
    <source>
        <dbReference type="EMBL" id="CAL1712448.1"/>
    </source>
</evidence>
<keyword evidence="2" id="KW-1185">Reference proteome</keyword>
<protein>
    <submittedName>
        <fullName evidence="1">Uncharacterized protein</fullName>
    </submittedName>
</protein>
<evidence type="ECO:0000313" key="2">
    <source>
        <dbReference type="Proteomes" id="UP001497453"/>
    </source>
</evidence>
<name>A0ABP1DZE7_9APHY</name>
<dbReference type="Proteomes" id="UP001497453">
    <property type="component" value="Chromosome 7"/>
</dbReference>
<accession>A0ABP1DZE7</accession>
<proteinExistence type="predicted"/>
<sequence length="134" mass="14970">MVTDCSEGGLWFIDIFEGSSPPTRFVRLAPSKLQNGNFYYHGPLNLDVNLSVPRQKIYNTDLGDFTFAEGYIWEECAEDTANGAFVNSERWVLAVLDMAVKRGLLMAAKKKDSLRCIAKARPPVTSMHIAPAVW</sequence>
<organism evidence="1 2">
    <name type="scientific">Somion occarium</name>
    <dbReference type="NCBI Taxonomy" id="3059160"/>
    <lineage>
        <taxon>Eukaryota</taxon>
        <taxon>Fungi</taxon>
        <taxon>Dikarya</taxon>
        <taxon>Basidiomycota</taxon>
        <taxon>Agaricomycotina</taxon>
        <taxon>Agaricomycetes</taxon>
        <taxon>Polyporales</taxon>
        <taxon>Cerrenaceae</taxon>
        <taxon>Somion</taxon>
    </lineage>
</organism>
<reference evidence="2" key="1">
    <citation type="submission" date="2024-04" db="EMBL/GenBank/DDBJ databases">
        <authorList>
            <person name="Shaw F."/>
            <person name="Minotto A."/>
        </authorList>
    </citation>
    <scope>NUCLEOTIDE SEQUENCE [LARGE SCALE GENOMIC DNA]</scope>
</reference>